<dbReference type="PROSITE" id="PS50878">
    <property type="entry name" value="RT_POL"/>
    <property type="match status" value="1"/>
</dbReference>
<dbReference type="PANTHER" id="PTHR37984:SF5">
    <property type="entry name" value="PROTEIN NYNRIN-LIKE"/>
    <property type="match status" value="1"/>
</dbReference>
<organism evidence="1 2">
    <name type="scientific">Paramuricea clavata</name>
    <name type="common">Red gorgonian</name>
    <name type="synonym">Violescent sea-whip</name>
    <dbReference type="NCBI Taxonomy" id="317549"/>
    <lineage>
        <taxon>Eukaryota</taxon>
        <taxon>Metazoa</taxon>
        <taxon>Cnidaria</taxon>
        <taxon>Anthozoa</taxon>
        <taxon>Octocorallia</taxon>
        <taxon>Malacalcyonacea</taxon>
        <taxon>Plexauridae</taxon>
        <taxon>Paramuricea</taxon>
    </lineage>
</organism>
<keyword evidence="2" id="KW-1185">Reference proteome</keyword>
<sequence>FLDHISVWYQRFPHIPSSLSEQVKLFQINGENTGEVIQSPPDFRKEFPGLFEQLEKLKTEHHITLRDDATPLNKTVKREVHTMPSVDESISKLGQGKVFSKLDANSGFWQVPLNEQSRLLTTFITPFGRFCFNRLLFGICSAPEIFQRTMFGILEGLNGTICQMDDVLIGGKDHAQHDERDAGLTLDEKCEFSKESIKFLAHVIDNLGIHIDPDKTTAIVKFPTPKNVTELQRFLGMVNHVGKFVPRLADLNVLFRQLLHKDAVWTWEAAHQTAFLRINELLMSSEVLAGYDPRKETIVAADASAISELEHCLSRYRRTGTVVPSINLCFPHSIRNREAVRSHRERSPCSDLDL</sequence>
<proteinExistence type="predicted"/>
<evidence type="ECO:0000313" key="1">
    <source>
        <dbReference type="EMBL" id="CAB4020618.1"/>
    </source>
</evidence>
<comment type="caution">
    <text evidence="1">The sequence shown here is derived from an EMBL/GenBank/DDBJ whole genome shotgun (WGS) entry which is preliminary data.</text>
</comment>
<feature type="non-terminal residue" evidence="1">
    <location>
        <position position="1"/>
    </location>
</feature>
<dbReference type="Gene3D" id="3.10.10.10">
    <property type="entry name" value="HIV Type 1 Reverse Transcriptase, subunit A, domain 1"/>
    <property type="match status" value="1"/>
</dbReference>
<evidence type="ECO:0000313" key="2">
    <source>
        <dbReference type="Proteomes" id="UP001152795"/>
    </source>
</evidence>
<dbReference type="CDD" id="cd01647">
    <property type="entry name" value="RT_LTR"/>
    <property type="match status" value="1"/>
</dbReference>
<protein>
    <submittedName>
        <fullName evidence="1">Uncharacterized protein</fullName>
    </submittedName>
</protein>
<gene>
    <name evidence="1" type="ORF">PACLA_8A008816</name>
</gene>
<reference evidence="1" key="1">
    <citation type="submission" date="2020-04" db="EMBL/GenBank/DDBJ databases">
        <authorList>
            <person name="Alioto T."/>
            <person name="Alioto T."/>
            <person name="Gomez Garrido J."/>
        </authorList>
    </citation>
    <scope>NUCLEOTIDE SEQUENCE</scope>
    <source>
        <strain evidence="1">A484AB</strain>
    </source>
</reference>
<dbReference type="PANTHER" id="PTHR37984">
    <property type="entry name" value="PROTEIN CBG26694"/>
    <property type="match status" value="1"/>
</dbReference>
<name>A0A7D9EZ74_PARCT</name>
<dbReference type="OrthoDB" id="775972at2759"/>
<dbReference type="EMBL" id="CACRXK020011048">
    <property type="protein sequence ID" value="CAB4020618.1"/>
    <property type="molecule type" value="Genomic_DNA"/>
</dbReference>
<dbReference type="Gene3D" id="3.30.70.270">
    <property type="match status" value="2"/>
</dbReference>
<dbReference type="Pfam" id="PF00078">
    <property type="entry name" value="RVT_1"/>
    <property type="match status" value="1"/>
</dbReference>
<dbReference type="InterPro" id="IPR043502">
    <property type="entry name" value="DNA/RNA_pol_sf"/>
</dbReference>
<dbReference type="InterPro" id="IPR050951">
    <property type="entry name" value="Retrovirus_Pol_polyprotein"/>
</dbReference>
<dbReference type="Proteomes" id="UP001152795">
    <property type="component" value="Unassembled WGS sequence"/>
</dbReference>
<dbReference type="InterPro" id="IPR043128">
    <property type="entry name" value="Rev_trsase/Diguanyl_cyclase"/>
</dbReference>
<dbReference type="FunFam" id="3.30.70.270:FF:000020">
    <property type="entry name" value="Transposon Tf2-6 polyprotein-like Protein"/>
    <property type="match status" value="1"/>
</dbReference>
<dbReference type="AlphaFoldDB" id="A0A7D9EZ74"/>
<accession>A0A7D9EZ74</accession>
<dbReference type="SUPFAM" id="SSF56672">
    <property type="entry name" value="DNA/RNA polymerases"/>
    <property type="match status" value="1"/>
</dbReference>
<dbReference type="InterPro" id="IPR000477">
    <property type="entry name" value="RT_dom"/>
</dbReference>